<evidence type="ECO:0000256" key="3">
    <source>
        <dbReference type="ARBA" id="ARBA00022692"/>
    </source>
</evidence>
<dbReference type="InParanoid" id="A0A6J2W9R6"/>
<evidence type="ECO:0000256" key="7">
    <source>
        <dbReference type="ARBA" id="ARBA00023157"/>
    </source>
</evidence>
<dbReference type="GO" id="GO:0005886">
    <property type="term" value="C:plasma membrane"/>
    <property type="evidence" value="ECO:0007669"/>
    <property type="project" value="UniProtKB-SubCell"/>
</dbReference>
<dbReference type="InterPro" id="IPR013783">
    <property type="entry name" value="Ig-like_fold"/>
</dbReference>
<comment type="subcellular location">
    <subcellularLocation>
        <location evidence="1">Cell membrane</location>
        <topology evidence="1">Single-pass type I membrane protein</topology>
    </subcellularLocation>
</comment>
<keyword evidence="5 11" id="KW-1133">Transmembrane helix</keyword>
<evidence type="ECO:0000256" key="6">
    <source>
        <dbReference type="ARBA" id="ARBA00023136"/>
    </source>
</evidence>
<feature type="signal peptide" evidence="12">
    <location>
        <begin position="1"/>
        <end position="20"/>
    </location>
</feature>
<feature type="domain" description="Ig-like" evidence="13">
    <location>
        <begin position="54"/>
        <end position="164"/>
    </location>
</feature>
<keyword evidence="8" id="KW-0393">Immunoglobulin domain</keyword>
<evidence type="ECO:0000256" key="8">
    <source>
        <dbReference type="ARBA" id="ARBA00023319"/>
    </source>
</evidence>
<dbReference type="InterPro" id="IPR036179">
    <property type="entry name" value="Ig-like_dom_sf"/>
</dbReference>
<dbReference type="OrthoDB" id="9390762at2759"/>
<accession>A0A6J2W9R6</accession>
<feature type="chain" id="PRO_5026819437" description="Transmembrane protein 81" evidence="12">
    <location>
        <begin position="21"/>
        <end position="251"/>
    </location>
</feature>
<organism evidence="14 15">
    <name type="scientific">Chanos chanos</name>
    <name type="common">Milkfish</name>
    <name type="synonym">Mugil chanos</name>
    <dbReference type="NCBI Taxonomy" id="29144"/>
    <lineage>
        <taxon>Eukaryota</taxon>
        <taxon>Metazoa</taxon>
        <taxon>Chordata</taxon>
        <taxon>Craniata</taxon>
        <taxon>Vertebrata</taxon>
        <taxon>Euteleostomi</taxon>
        <taxon>Actinopterygii</taxon>
        <taxon>Neopterygii</taxon>
        <taxon>Teleostei</taxon>
        <taxon>Ostariophysi</taxon>
        <taxon>Gonorynchiformes</taxon>
        <taxon>Chanidae</taxon>
        <taxon>Chanos</taxon>
    </lineage>
</organism>
<dbReference type="PANTHER" id="PTHR35670">
    <property type="entry name" value="TRANSMEMBRANE PROTEIN 81"/>
    <property type="match status" value="1"/>
</dbReference>
<evidence type="ECO:0000313" key="14">
    <source>
        <dbReference type="Proteomes" id="UP000504632"/>
    </source>
</evidence>
<evidence type="ECO:0000256" key="10">
    <source>
        <dbReference type="ARBA" id="ARBA00050022"/>
    </source>
</evidence>
<keyword evidence="4 12" id="KW-0732">Signal</keyword>
<dbReference type="RefSeq" id="XP_030641089.1">
    <property type="nucleotide sequence ID" value="XM_030785229.1"/>
</dbReference>
<evidence type="ECO:0000259" key="13">
    <source>
        <dbReference type="PROSITE" id="PS50835"/>
    </source>
</evidence>
<dbReference type="Gene3D" id="2.60.40.10">
    <property type="entry name" value="Immunoglobulins"/>
    <property type="match status" value="1"/>
</dbReference>
<evidence type="ECO:0000256" key="9">
    <source>
        <dbReference type="ARBA" id="ARBA00049937"/>
    </source>
</evidence>
<dbReference type="PROSITE" id="PS50835">
    <property type="entry name" value="IG_LIKE"/>
    <property type="match status" value="1"/>
</dbReference>
<evidence type="ECO:0000256" key="2">
    <source>
        <dbReference type="ARBA" id="ARBA00022475"/>
    </source>
</evidence>
<dbReference type="SMART" id="SM00409">
    <property type="entry name" value="IG"/>
    <property type="match status" value="1"/>
</dbReference>
<dbReference type="Pfam" id="PF00047">
    <property type="entry name" value="ig"/>
    <property type="match status" value="1"/>
</dbReference>
<evidence type="ECO:0000256" key="1">
    <source>
        <dbReference type="ARBA" id="ARBA00004251"/>
    </source>
</evidence>
<dbReference type="AlphaFoldDB" id="A0A6J2W9R6"/>
<keyword evidence="6 11" id="KW-0472">Membrane</keyword>
<evidence type="ECO:0000256" key="4">
    <source>
        <dbReference type="ARBA" id="ARBA00022729"/>
    </source>
</evidence>
<evidence type="ECO:0000256" key="12">
    <source>
        <dbReference type="SAM" id="SignalP"/>
    </source>
</evidence>
<dbReference type="InterPro" id="IPR013151">
    <property type="entry name" value="Immunoglobulin_dom"/>
</dbReference>
<dbReference type="PANTHER" id="PTHR35670:SF1">
    <property type="entry name" value="TRANSMEMBRANE PROTEIN 81"/>
    <property type="match status" value="1"/>
</dbReference>
<comment type="function">
    <text evidence="9">Essential fertilization factor required for male fertility. Part of a conserved trimeric sperm complex with the essential fertilization factors IZUMO1 and SPACA6 which bridges sperm and oocyte membranes during fertilization by binding to IZUMO1R/JUNO on the oocyte.</text>
</comment>
<protein>
    <recommendedName>
        <fullName evidence="10">Transmembrane protein 81</fullName>
    </recommendedName>
</protein>
<reference evidence="15" key="1">
    <citation type="submission" date="2025-08" db="UniProtKB">
        <authorList>
            <consortium name="RefSeq"/>
        </authorList>
    </citation>
    <scope>IDENTIFICATION</scope>
</reference>
<dbReference type="InterPro" id="IPR039293">
    <property type="entry name" value="TMEM81"/>
</dbReference>
<keyword evidence="7" id="KW-1015">Disulfide bond</keyword>
<evidence type="ECO:0000313" key="15">
    <source>
        <dbReference type="RefSeq" id="XP_030641089.1"/>
    </source>
</evidence>
<dbReference type="CTD" id="388730"/>
<keyword evidence="14" id="KW-1185">Reference proteome</keyword>
<sequence>MCSWALLLSPSLSAAPLTDADLEELEAVSSWVIVHSSPCSVTCGLGLRTQQLCPVNDKINSATSGCRLRKVRCTDTWQCGLETLTVSAGEHLELDCLGEVMEAMGRFAFIVSWRYARGIVTTNNALFSRWKHPDLARIVLNPLREQDAGTYRCDVKDTTYRRVKRVYKGVKVLSPQVLSLNFDEALFHWEKPGNMSNMTPLSRQPYPSNTLRNMMLLSLCISVTMAMLVFLALYCLFYWKRPEKLCGTNCT</sequence>
<gene>
    <name evidence="15" type="primary">tmem81</name>
</gene>
<dbReference type="FunCoup" id="A0A6J2W9R6">
    <property type="interactions" value="1139"/>
</dbReference>
<keyword evidence="3 11" id="KW-0812">Transmembrane</keyword>
<feature type="transmembrane region" description="Helical" evidence="11">
    <location>
        <begin position="214"/>
        <end position="239"/>
    </location>
</feature>
<evidence type="ECO:0000256" key="5">
    <source>
        <dbReference type="ARBA" id="ARBA00022989"/>
    </source>
</evidence>
<dbReference type="GeneID" id="115821401"/>
<dbReference type="SUPFAM" id="SSF48726">
    <property type="entry name" value="Immunoglobulin"/>
    <property type="match status" value="1"/>
</dbReference>
<dbReference type="Proteomes" id="UP000504632">
    <property type="component" value="Chromosome 9"/>
</dbReference>
<name>A0A6J2W9R6_CHACN</name>
<dbReference type="InterPro" id="IPR003599">
    <property type="entry name" value="Ig_sub"/>
</dbReference>
<keyword evidence="2" id="KW-1003">Cell membrane</keyword>
<proteinExistence type="predicted"/>
<dbReference type="InterPro" id="IPR007110">
    <property type="entry name" value="Ig-like_dom"/>
</dbReference>
<evidence type="ECO:0000256" key="11">
    <source>
        <dbReference type="SAM" id="Phobius"/>
    </source>
</evidence>